<reference evidence="10 11" key="1">
    <citation type="journal article" date="2017" name="Int. J. Syst. Evol. Microbiol.">
        <title>Bacillus notoginsengisoli sp. nov., a novel bacterium isolated from the rhizosphere of Panax notoginseng.</title>
        <authorList>
            <person name="Zhang M.Y."/>
            <person name="Cheng J."/>
            <person name="Cai Y."/>
            <person name="Zhang T.Y."/>
            <person name="Wu Y.Y."/>
            <person name="Manikprabhu D."/>
            <person name="Li W.J."/>
            <person name="Zhang Y.X."/>
        </authorList>
    </citation>
    <scope>NUCLEOTIDE SEQUENCE [LARGE SCALE GENOMIC DNA]</scope>
    <source>
        <strain evidence="10 11">JCM 30743</strain>
    </source>
</reference>
<comment type="miscellaneous">
    <text evidence="9">The reaction proceeds by a bi uni uni bi ping pong mechanism.</text>
</comment>
<sequence length="281" mass="31468">MKTIENIKEMQNEILARKREGMSIGFVPTMGFLHEGHMSLIRKARAENDIVVVSIFVNPLQFGPNEDYEAYPRDMAQDSKLAEAEGVDYLFSPSVAEMYPNEPSVGVVVQKRTSVLCGKSRPGHFDGVATVLTKLFHIVLPDRAYFGQKDAQQVAVVEGLISDFNFPVELVPGETVREEDGLAKSSRNVFLTPDERKEAACLHLSLEAARAAIESGKKNPETIRELITTMIENQTSGIIDYIEIYSYPELEPIEELKGRFIIALAVRFSKARLIDNMIFNL</sequence>
<dbReference type="GO" id="GO:0015940">
    <property type="term" value="P:pantothenate biosynthetic process"/>
    <property type="evidence" value="ECO:0007669"/>
    <property type="project" value="UniProtKB-UniRule"/>
</dbReference>
<dbReference type="GO" id="GO:0004592">
    <property type="term" value="F:pantoate-beta-alanine ligase activity"/>
    <property type="evidence" value="ECO:0007669"/>
    <property type="project" value="UniProtKB-UniRule"/>
</dbReference>
<dbReference type="RefSeq" id="WP_118920647.1">
    <property type="nucleotide sequence ID" value="NZ_QWEG01000005.1"/>
</dbReference>
<dbReference type="GO" id="GO:0005829">
    <property type="term" value="C:cytosol"/>
    <property type="evidence" value="ECO:0007669"/>
    <property type="project" value="TreeGrafter"/>
</dbReference>
<dbReference type="SUPFAM" id="SSF52374">
    <property type="entry name" value="Nucleotidylyl transferase"/>
    <property type="match status" value="1"/>
</dbReference>
<evidence type="ECO:0000256" key="6">
    <source>
        <dbReference type="ARBA" id="ARBA00022741"/>
    </source>
</evidence>
<evidence type="ECO:0000256" key="9">
    <source>
        <dbReference type="HAMAP-Rule" id="MF_00158"/>
    </source>
</evidence>
<feature type="binding site" evidence="9">
    <location>
        <position position="153"/>
    </location>
    <ligand>
        <name>(R)-pantoate</name>
        <dbReference type="ChEBI" id="CHEBI:15980"/>
    </ligand>
</feature>
<evidence type="ECO:0000313" key="10">
    <source>
        <dbReference type="EMBL" id="RHW41273.1"/>
    </source>
</evidence>
<dbReference type="AlphaFoldDB" id="A0A417YVD9"/>
<dbReference type="OrthoDB" id="9773087at2"/>
<feature type="binding site" evidence="9">
    <location>
        <begin position="30"/>
        <end position="37"/>
    </location>
    <ligand>
        <name>ATP</name>
        <dbReference type="ChEBI" id="CHEBI:30616"/>
    </ligand>
</feature>
<gene>
    <name evidence="9" type="primary">panC</name>
    <name evidence="10" type="ORF">D1B31_10095</name>
</gene>
<dbReference type="InterPro" id="IPR014729">
    <property type="entry name" value="Rossmann-like_a/b/a_fold"/>
</dbReference>
<comment type="similarity">
    <text evidence="2 9">Belongs to the pantothenate synthetase family.</text>
</comment>
<dbReference type="UniPathway" id="UPA00028">
    <property type="reaction ID" value="UER00005"/>
</dbReference>
<feature type="binding site" evidence="9">
    <location>
        <begin position="184"/>
        <end position="187"/>
    </location>
    <ligand>
        <name>ATP</name>
        <dbReference type="ChEBI" id="CHEBI:30616"/>
    </ligand>
</feature>
<keyword evidence="5 9" id="KW-0566">Pantothenate biosynthesis</keyword>
<evidence type="ECO:0000313" key="11">
    <source>
        <dbReference type="Proteomes" id="UP000284416"/>
    </source>
</evidence>
<accession>A0A417YVD9</accession>
<keyword evidence="11" id="KW-1185">Reference proteome</keyword>
<dbReference type="PANTHER" id="PTHR21299">
    <property type="entry name" value="CYTIDYLATE KINASE/PANTOATE-BETA-ALANINE LIGASE"/>
    <property type="match status" value="1"/>
</dbReference>
<name>A0A417YVD9_9BACI</name>
<comment type="subcellular location">
    <subcellularLocation>
        <location evidence="9">Cytoplasm</location>
    </subcellularLocation>
</comment>
<keyword evidence="3 9" id="KW-0963">Cytoplasm</keyword>
<protein>
    <recommendedName>
        <fullName evidence="9">Pantothenate synthetase</fullName>
        <shortName evidence="9">PS</shortName>
        <ecNumber evidence="9">6.3.2.1</ecNumber>
    </recommendedName>
    <alternativeName>
        <fullName evidence="9">Pantoate--beta-alanine ligase</fullName>
    </alternativeName>
    <alternativeName>
        <fullName evidence="9">Pantoate-activating enzyme</fullName>
    </alternativeName>
</protein>
<dbReference type="FunFam" id="3.40.50.620:FF:000013">
    <property type="entry name" value="Pantothenate synthetase"/>
    <property type="match status" value="1"/>
</dbReference>
<feature type="binding site" evidence="9">
    <location>
        <position position="61"/>
    </location>
    <ligand>
        <name>beta-alanine</name>
        <dbReference type="ChEBI" id="CHEBI:57966"/>
    </ligand>
</feature>
<evidence type="ECO:0000256" key="2">
    <source>
        <dbReference type="ARBA" id="ARBA00009256"/>
    </source>
</evidence>
<dbReference type="InterPro" id="IPR042176">
    <property type="entry name" value="Pantoate_ligase_C"/>
</dbReference>
<comment type="catalytic activity">
    <reaction evidence="8 9">
        <text>(R)-pantoate + beta-alanine + ATP = (R)-pantothenate + AMP + diphosphate + H(+)</text>
        <dbReference type="Rhea" id="RHEA:10912"/>
        <dbReference type="ChEBI" id="CHEBI:15378"/>
        <dbReference type="ChEBI" id="CHEBI:15980"/>
        <dbReference type="ChEBI" id="CHEBI:29032"/>
        <dbReference type="ChEBI" id="CHEBI:30616"/>
        <dbReference type="ChEBI" id="CHEBI:33019"/>
        <dbReference type="ChEBI" id="CHEBI:57966"/>
        <dbReference type="ChEBI" id="CHEBI:456215"/>
        <dbReference type="EC" id="6.3.2.1"/>
    </reaction>
</comment>
<dbReference type="GO" id="GO:0005524">
    <property type="term" value="F:ATP binding"/>
    <property type="evidence" value="ECO:0007669"/>
    <property type="project" value="UniProtKB-KW"/>
</dbReference>
<evidence type="ECO:0000256" key="1">
    <source>
        <dbReference type="ARBA" id="ARBA00004990"/>
    </source>
</evidence>
<evidence type="ECO:0000256" key="4">
    <source>
        <dbReference type="ARBA" id="ARBA00022598"/>
    </source>
</evidence>
<organism evidence="10 11">
    <name type="scientific">Neobacillus notoginsengisoli</name>
    <dbReference type="NCBI Taxonomy" id="1578198"/>
    <lineage>
        <taxon>Bacteria</taxon>
        <taxon>Bacillati</taxon>
        <taxon>Bacillota</taxon>
        <taxon>Bacilli</taxon>
        <taxon>Bacillales</taxon>
        <taxon>Bacillaceae</taxon>
        <taxon>Neobacillus</taxon>
    </lineage>
</organism>
<evidence type="ECO:0000256" key="8">
    <source>
        <dbReference type="ARBA" id="ARBA00048258"/>
    </source>
</evidence>
<dbReference type="InterPro" id="IPR004821">
    <property type="entry name" value="Cyt_trans-like"/>
</dbReference>
<dbReference type="EC" id="6.3.2.1" evidence="9"/>
<dbReference type="Proteomes" id="UP000284416">
    <property type="component" value="Unassembled WGS sequence"/>
</dbReference>
<dbReference type="EMBL" id="QWEG01000005">
    <property type="protein sequence ID" value="RHW41273.1"/>
    <property type="molecule type" value="Genomic_DNA"/>
</dbReference>
<feature type="active site" description="Proton donor" evidence="9">
    <location>
        <position position="37"/>
    </location>
</feature>
<keyword evidence="4 9" id="KW-0436">Ligase</keyword>
<feature type="binding site" evidence="9">
    <location>
        <position position="176"/>
    </location>
    <ligand>
        <name>ATP</name>
        <dbReference type="ChEBI" id="CHEBI:30616"/>
    </ligand>
</feature>
<comment type="caution">
    <text evidence="10">The sequence shown here is derived from an EMBL/GenBank/DDBJ whole genome shotgun (WGS) entry which is preliminary data.</text>
</comment>
<dbReference type="Gene3D" id="3.30.1300.10">
    <property type="entry name" value="Pantoate-beta-alanine ligase, C-terminal domain"/>
    <property type="match status" value="1"/>
</dbReference>
<evidence type="ECO:0000256" key="3">
    <source>
        <dbReference type="ARBA" id="ARBA00022490"/>
    </source>
</evidence>
<dbReference type="NCBIfam" id="TIGR00125">
    <property type="entry name" value="cyt_tran_rel"/>
    <property type="match status" value="1"/>
</dbReference>
<feature type="binding site" evidence="9">
    <location>
        <begin position="147"/>
        <end position="150"/>
    </location>
    <ligand>
        <name>ATP</name>
        <dbReference type="ChEBI" id="CHEBI:30616"/>
    </ligand>
</feature>
<keyword evidence="7 9" id="KW-0067">ATP-binding</keyword>
<dbReference type="Gene3D" id="3.40.50.620">
    <property type="entry name" value="HUPs"/>
    <property type="match status" value="1"/>
</dbReference>
<proteinExistence type="inferred from homology"/>
<comment type="function">
    <text evidence="9">Catalyzes the condensation of pantoate with beta-alanine in an ATP-dependent reaction via a pantoyl-adenylate intermediate.</text>
</comment>
<dbReference type="HAMAP" id="MF_00158">
    <property type="entry name" value="PanC"/>
    <property type="match status" value="1"/>
</dbReference>
<dbReference type="PANTHER" id="PTHR21299:SF1">
    <property type="entry name" value="PANTOATE--BETA-ALANINE LIGASE"/>
    <property type="match status" value="1"/>
</dbReference>
<dbReference type="CDD" id="cd00560">
    <property type="entry name" value="PanC"/>
    <property type="match status" value="1"/>
</dbReference>
<evidence type="ECO:0000256" key="5">
    <source>
        <dbReference type="ARBA" id="ARBA00022655"/>
    </source>
</evidence>
<dbReference type="FunFam" id="3.30.1300.10:FF:000001">
    <property type="entry name" value="Pantothenate synthetase"/>
    <property type="match status" value="1"/>
</dbReference>
<comment type="subunit">
    <text evidence="9">Homodimer.</text>
</comment>
<dbReference type="NCBIfam" id="TIGR00018">
    <property type="entry name" value="panC"/>
    <property type="match status" value="1"/>
</dbReference>
<dbReference type="InterPro" id="IPR003721">
    <property type="entry name" value="Pantoate_ligase"/>
</dbReference>
<keyword evidence="6 9" id="KW-0547">Nucleotide-binding</keyword>
<dbReference type="Pfam" id="PF02569">
    <property type="entry name" value="Pantoate_ligase"/>
    <property type="match status" value="1"/>
</dbReference>
<comment type="pathway">
    <text evidence="1 9">Cofactor biosynthesis; (R)-pantothenate biosynthesis; (R)-pantothenate from (R)-pantoate and beta-alanine: step 1/1.</text>
</comment>
<evidence type="ECO:0000256" key="7">
    <source>
        <dbReference type="ARBA" id="ARBA00022840"/>
    </source>
</evidence>
<feature type="binding site" evidence="9">
    <location>
        <position position="61"/>
    </location>
    <ligand>
        <name>(R)-pantoate</name>
        <dbReference type="ChEBI" id="CHEBI:15980"/>
    </ligand>
</feature>